<dbReference type="AlphaFoldDB" id="A0A7Y6IMD1"/>
<dbReference type="RefSeq" id="WP_175599089.1">
    <property type="nucleotide sequence ID" value="NZ_JABWGO010000001.1"/>
</dbReference>
<organism evidence="1 2">
    <name type="scientific">Nonomuraea rhodomycinica</name>
    <dbReference type="NCBI Taxonomy" id="1712872"/>
    <lineage>
        <taxon>Bacteria</taxon>
        <taxon>Bacillati</taxon>
        <taxon>Actinomycetota</taxon>
        <taxon>Actinomycetes</taxon>
        <taxon>Streptosporangiales</taxon>
        <taxon>Streptosporangiaceae</taxon>
        <taxon>Nonomuraea</taxon>
    </lineage>
</organism>
<keyword evidence="2" id="KW-1185">Reference proteome</keyword>
<gene>
    <name evidence="1" type="ORF">HT134_05365</name>
</gene>
<dbReference type="Proteomes" id="UP000546126">
    <property type="component" value="Unassembled WGS sequence"/>
</dbReference>
<protein>
    <submittedName>
        <fullName evidence="1">Uncharacterized protein</fullName>
    </submittedName>
</protein>
<sequence>MEIGEQLGIRLFNAPYGHRRPGESIEMQDEIAAGSIAFAMKAARHLGGTILLMEPLSGMPRYPRKKAGWTTRVS</sequence>
<evidence type="ECO:0000313" key="1">
    <source>
        <dbReference type="EMBL" id="NUW39564.1"/>
    </source>
</evidence>
<name>A0A7Y6IMD1_9ACTN</name>
<accession>A0A7Y6IMD1</accession>
<evidence type="ECO:0000313" key="2">
    <source>
        <dbReference type="Proteomes" id="UP000546126"/>
    </source>
</evidence>
<dbReference type="EMBL" id="JABWGO010000001">
    <property type="protein sequence ID" value="NUW39564.1"/>
    <property type="molecule type" value="Genomic_DNA"/>
</dbReference>
<reference evidence="1 2" key="1">
    <citation type="submission" date="2020-06" db="EMBL/GenBank/DDBJ databases">
        <authorList>
            <person name="Chanama M."/>
        </authorList>
    </citation>
    <scope>NUCLEOTIDE SEQUENCE [LARGE SCALE GENOMIC DNA]</scope>
    <source>
        <strain evidence="1 2">TBRC6557</strain>
    </source>
</reference>
<comment type="caution">
    <text evidence="1">The sequence shown here is derived from an EMBL/GenBank/DDBJ whole genome shotgun (WGS) entry which is preliminary data.</text>
</comment>
<proteinExistence type="predicted"/>